<proteinExistence type="predicted"/>
<sequence>MHHFQLQLSYVAILLMVAAPTVATNKDSKAVTTACHEVAFNDKLAAAFKQKIDGLATKQSQLLKEAEALDAAACLATDHKTKTATRMLASIGRSRAAATEANADAVKQLKASVETLKRRNAQLMAKIAFNSKGTFTVAHDASTQAVNLIGGGGAKSCSVTITQPPKNEHGCQPSLTTDPAINQDVSNIQNLESYQAIPDKAFQLTDVTADIGNIGDYSTATTANHDSRIACVDTADTARGLGSVAKGIILTNFARKADWNTPTKNTIKRKGDGTDCED</sequence>
<dbReference type="VEuPathDB" id="TriTrypDB:Tb927.6.5450"/>
<name>M4SZG1_9TRYP</name>
<keyword evidence="1" id="KW-0732">Signal</keyword>
<dbReference type="AlphaFoldDB" id="M4SZG1"/>
<organism evidence="2">
    <name type="scientific">Trypanosoma brucei</name>
    <dbReference type="NCBI Taxonomy" id="5691"/>
    <lineage>
        <taxon>Eukaryota</taxon>
        <taxon>Discoba</taxon>
        <taxon>Euglenozoa</taxon>
        <taxon>Kinetoplastea</taxon>
        <taxon>Metakinetoplastina</taxon>
        <taxon>Trypanosomatida</taxon>
        <taxon>Trypanosomatidae</taxon>
        <taxon>Trypanosoma</taxon>
    </lineage>
</organism>
<evidence type="ECO:0000313" key="2">
    <source>
        <dbReference type="EMBL" id="AGH60736.1"/>
    </source>
</evidence>
<reference evidence="2" key="1">
    <citation type="submission" date="2013-02" db="EMBL/GenBank/DDBJ databases">
        <authorList>
            <person name="Cross G.A.M."/>
            <person name="Kim H.-S."/>
            <person name="Wickstead B."/>
        </authorList>
    </citation>
    <scope>NUCLEOTIDE SEQUENCE</scope>
    <source>
        <strain evidence="2">Lister 427</strain>
    </source>
</reference>
<evidence type="ECO:0000256" key="1">
    <source>
        <dbReference type="SAM" id="SignalP"/>
    </source>
</evidence>
<reference evidence="2" key="2">
    <citation type="journal article" date="2014" name="Mol. Biochem. Parasitol.">
        <title>Capturing the variant surface glycoprotein repertoire (the VSGnome) of Trypanosoma brucei Lister 427.</title>
        <authorList>
            <person name="Cross G.A."/>
            <person name="Kim H.S."/>
            <person name="Wickstead B."/>
        </authorList>
    </citation>
    <scope>NUCLEOTIDE SEQUENCE</scope>
    <source>
        <strain evidence="2">Lister 427</strain>
    </source>
</reference>
<protein>
    <submittedName>
        <fullName evidence="2">Variant surface glycoprotein 1827</fullName>
    </submittedName>
</protein>
<feature type="signal peptide" evidence="1">
    <location>
        <begin position="1"/>
        <end position="23"/>
    </location>
</feature>
<dbReference type="EMBL" id="KC613305">
    <property type="protein sequence ID" value="AGH60736.1"/>
    <property type="molecule type" value="Genomic_DNA"/>
</dbReference>
<accession>M4SZG1</accession>
<feature type="chain" id="PRO_5004057773" evidence="1">
    <location>
        <begin position="24"/>
        <end position="278"/>
    </location>
</feature>